<accession>A0A316YD00</accession>
<evidence type="ECO:0000313" key="2">
    <source>
        <dbReference type="EMBL" id="PWN87540.1"/>
    </source>
</evidence>
<dbReference type="EMBL" id="KZ819640">
    <property type="protein sequence ID" value="PWN87540.1"/>
    <property type="molecule type" value="Genomic_DNA"/>
</dbReference>
<dbReference type="InParanoid" id="A0A316YD00"/>
<sequence length="170" mass="19557">MAPIPPILVRIAATFLTQILTRRLQQSPLFFRMVDRMLHEADHFQSHRLQGKPVPPYISRDPQEPTVREMAEDAWKRRVDDPGEPHDEPNPFATPSSSASSSPASNMRASSSSLDEDAQRQRARDSFRAAQANAERARQARREEDEGSKRDGKRDEMRDLLDKIRRQQQQ</sequence>
<dbReference type="AlphaFoldDB" id="A0A316YD00"/>
<feature type="compositionally biased region" description="Basic and acidic residues" evidence="1">
    <location>
        <begin position="61"/>
        <end position="89"/>
    </location>
</feature>
<feature type="compositionally biased region" description="Low complexity" evidence="1">
    <location>
        <begin position="90"/>
        <end position="113"/>
    </location>
</feature>
<gene>
    <name evidence="2" type="ORF">FA10DRAFT_269492</name>
</gene>
<feature type="region of interest" description="Disordered" evidence="1">
    <location>
        <begin position="45"/>
        <end position="170"/>
    </location>
</feature>
<proteinExistence type="predicted"/>
<reference evidence="2 3" key="1">
    <citation type="journal article" date="2018" name="Mol. Biol. Evol.">
        <title>Broad Genomic Sampling Reveals a Smut Pathogenic Ancestry of the Fungal Clade Ustilaginomycotina.</title>
        <authorList>
            <person name="Kijpornyongpan T."/>
            <person name="Mondo S.J."/>
            <person name="Barry K."/>
            <person name="Sandor L."/>
            <person name="Lee J."/>
            <person name="Lipzen A."/>
            <person name="Pangilinan J."/>
            <person name="LaButti K."/>
            <person name="Hainaut M."/>
            <person name="Henrissat B."/>
            <person name="Grigoriev I.V."/>
            <person name="Spatafora J.W."/>
            <person name="Aime M.C."/>
        </authorList>
    </citation>
    <scope>NUCLEOTIDE SEQUENCE [LARGE SCALE GENOMIC DNA]</scope>
    <source>
        <strain evidence="2 3">MCA 4198</strain>
    </source>
</reference>
<dbReference type="RefSeq" id="XP_025374738.1">
    <property type="nucleotide sequence ID" value="XM_025522774.1"/>
</dbReference>
<dbReference type="GeneID" id="37044690"/>
<feature type="compositionally biased region" description="Basic and acidic residues" evidence="1">
    <location>
        <begin position="117"/>
        <end position="127"/>
    </location>
</feature>
<organism evidence="2 3">
    <name type="scientific">Acaromyces ingoldii</name>
    <dbReference type="NCBI Taxonomy" id="215250"/>
    <lineage>
        <taxon>Eukaryota</taxon>
        <taxon>Fungi</taxon>
        <taxon>Dikarya</taxon>
        <taxon>Basidiomycota</taxon>
        <taxon>Ustilaginomycotina</taxon>
        <taxon>Exobasidiomycetes</taxon>
        <taxon>Exobasidiales</taxon>
        <taxon>Cryptobasidiaceae</taxon>
        <taxon>Acaromyces</taxon>
    </lineage>
</organism>
<dbReference type="Proteomes" id="UP000245768">
    <property type="component" value="Unassembled WGS sequence"/>
</dbReference>
<dbReference type="OrthoDB" id="3357587at2759"/>
<keyword evidence="3" id="KW-1185">Reference proteome</keyword>
<feature type="compositionally biased region" description="Basic and acidic residues" evidence="1">
    <location>
        <begin position="135"/>
        <end position="170"/>
    </location>
</feature>
<protein>
    <submittedName>
        <fullName evidence="2">Uncharacterized protein</fullName>
    </submittedName>
</protein>
<name>A0A316YD00_9BASI</name>
<evidence type="ECO:0000313" key="3">
    <source>
        <dbReference type="Proteomes" id="UP000245768"/>
    </source>
</evidence>
<evidence type="ECO:0000256" key="1">
    <source>
        <dbReference type="SAM" id="MobiDB-lite"/>
    </source>
</evidence>